<evidence type="ECO:0000313" key="7">
    <source>
        <dbReference type="EMBL" id="MBC5643984.1"/>
    </source>
</evidence>
<organism evidence="7 8">
    <name type="scientific">Parabacteroides segnis</name>
    <dbReference type="NCBI Taxonomy" id="2763058"/>
    <lineage>
        <taxon>Bacteria</taxon>
        <taxon>Pseudomonadati</taxon>
        <taxon>Bacteroidota</taxon>
        <taxon>Bacteroidia</taxon>
        <taxon>Bacteroidales</taxon>
        <taxon>Tannerellaceae</taxon>
        <taxon>Parabacteroides</taxon>
    </lineage>
</organism>
<evidence type="ECO:0000259" key="6">
    <source>
        <dbReference type="Pfam" id="PF07980"/>
    </source>
</evidence>
<sequence length="481" mass="55943">MKNIYLLVLSLFCFSCTLEMEEYSKLEESNFFKNENDCKAALASLYEIMQGPHGGWINGNQLGAFLISDMAADILGGNNGWDWFMEHRYTPDNFARPEMDLLDKFSKVKEVTTCRAFVLRLQALDNISEDVKNLYIAEARVIRAYLLHHFYIYFGTVPIVPDELVLNPNIVEYTPRPSKEEYIKIIQEEINQALPYLKHPKDQSPEEEYGRMNKGIAYMILMQLYMIEKDWEKVSKYGQEIIDLNYYELQDDYLSIFSINNQRNKEVIYGVPRKQSIPNNGNTWHAISLPSSYPWKGTKWGVYYVRWSFIDTFDPADSRLSGLPQSYIGTDGKQYNRSNMIGAIAMKYDEDPAMVGHNSNHIIVRQRYADVWLSMAEAENELNGPTNKARAYFNKVRPRTGLANLPNGLSQQEFRDAVLMERAHEFYLEGHRYQDLVRHGKFYEVASKMPNSVLRPEQILFPIPTQYIIEYKGILKQNPGY</sequence>
<keyword evidence="8" id="KW-1185">Reference proteome</keyword>
<keyword evidence="5" id="KW-0998">Cell outer membrane</keyword>
<dbReference type="EMBL" id="JACOOI010000014">
    <property type="protein sequence ID" value="MBC5643984.1"/>
    <property type="molecule type" value="Genomic_DNA"/>
</dbReference>
<evidence type="ECO:0000256" key="5">
    <source>
        <dbReference type="ARBA" id="ARBA00023237"/>
    </source>
</evidence>
<proteinExistence type="inferred from homology"/>
<keyword evidence="3" id="KW-0732">Signal</keyword>
<evidence type="ECO:0000256" key="3">
    <source>
        <dbReference type="ARBA" id="ARBA00022729"/>
    </source>
</evidence>
<protein>
    <submittedName>
        <fullName evidence="7">RagB/SusD family nutrient uptake outer membrane protein</fullName>
    </submittedName>
</protein>
<accession>A0ABR7E4D5</accession>
<keyword evidence="4" id="KW-0472">Membrane</keyword>
<dbReference type="Pfam" id="PF07980">
    <property type="entry name" value="SusD_RagB"/>
    <property type="match status" value="1"/>
</dbReference>
<dbReference type="SUPFAM" id="SSF48452">
    <property type="entry name" value="TPR-like"/>
    <property type="match status" value="1"/>
</dbReference>
<dbReference type="InterPro" id="IPR011990">
    <property type="entry name" value="TPR-like_helical_dom_sf"/>
</dbReference>
<gene>
    <name evidence="7" type="ORF">H8S77_13950</name>
</gene>
<evidence type="ECO:0000256" key="2">
    <source>
        <dbReference type="ARBA" id="ARBA00006275"/>
    </source>
</evidence>
<comment type="caution">
    <text evidence="7">The sequence shown here is derived from an EMBL/GenBank/DDBJ whole genome shotgun (WGS) entry which is preliminary data.</text>
</comment>
<dbReference type="RefSeq" id="WP_186959933.1">
    <property type="nucleotide sequence ID" value="NZ_JACOOI010000014.1"/>
</dbReference>
<comment type="similarity">
    <text evidence="2">Belongs to the SusD family.</text>
</comment>
<evidence type="ECO:0000313" key="8">
    <source>
        <dbReference type="Proteomes" id="UP000644010"/>
    </source>
</evidence>
<evidence type="ECO:0000256" key="4">
    <source>
        <dbReference type="ARBA" id="ARBA00023136"/>
    </source>
</evidence>
<dbReference type="Gene3D" id="1.25.40.390">
    <property type="match status" value="1"/>
</dbReference>
<dbReference type="Proteomes" id="UP000644010">
    <property type="component" value="Unassembled WGS sequence"/>
</dbReference>
<dbReference type="InterPro" id="IPR012944">
    <property type="entry name" value="SusD_RagB_dom"/>
</dbReference>
<evidence type="ECO:0000256" key="1">
    <source>
        <dbReference type="ARBA" id="ARBA00004442"/>
    </source>
</evidence>
<feature type="domain" description="RagB/SusD" evidence="6">
    <location>
        <begin position="336"/>
        <end position="451"/>
    </location>
</feature>
<name>A0ABR7E4D5_9BACT</name>
<comment type="subcellular location">
    <subcellularLocation>
        <location evidence="1">Cell outer membrane</location>
    </subcellularLocation>
</comment>
<reference evidence="7 8" key="1">
    <citation type="submission" date="2020-08" db="EMBL/GenBank/DDBJ databases">
        <title>Genome public.</title>
        <authorList>
            <person name="Liu C."/>
            <person name="Sun Q."/>
        </authorList>
    </citation>
    <scope>NUCLEOTIDE SEQUENCE [LARGE SCALE GENOMIC DNA]</scope>
    <source>
        <strain evidence="7 8">BX2</strain>
    </source>
</reference>